<dbReference type="EMBL" id="ADBL01001495">
    <property type="status" value="NOT_ANNOTATED_CDS"/>
    <property type="molecule type" value="Genomic_DNA"/>
</dbReference>
<evidence type="ECO:0000256" key="3">
    <source>
        <dbReference type="ARBA" id="ARBA00022833"/>
    </source>
</evidence>
<evidence type="ECO:0000256" key="2">
    <source>
        <dbReference type="ARBA" id="ARBA00022723"/>
    </source>
</evidence>
<feature type="region of interest" description="Disordered" evidence="4">
    <location>
        <begin position="166"/>
        <end position="229"/>
    </location>
</feature>
<dbReference type="Pfam" id="PF03226">
    <property type="entry name" value="Yippee-Mis18"/>
    <property type="match status" value="1"/>
</dbReference>
<dbReference type="AlphaFoldDB" id="A0A0C4E1H0"/>
<gene>
    <name evidence="6" type="ORF">MAPG_06231</name>
</gene>
<accession>A0A0C4E1H0</accession>
<evidence type="ECO:0000256" key="1">
    <source>
        <dbReference type="ARBA" id="ARBA00005613"/>
    </source>
</evidence>
<organism evidence="7 8">
    <name type="scientific">Magnaporthiopsis poae (strain ATCC 64411 / 73-15)</name>
    <name type="common">Kentucky bluegrass fungus</name>
    <name type="synonym">Magnaporthe poae</name>
    <dbReference type="NCBI Taxonomy" id="644358"/>
    <lineage>
        <taxon>Eukaryota</taxon>
        <taxon>Fungi</taxon>
        <taxon>Dikarya</taxon>
        <taxon>Ascomycota</taxon>
        <taxon>Pezizomycotina</taxon>
        <taxon>Sordariomycetes</taxon>
        <taxon>Sordariomycetidae</taxon>
        <taxon>Magnaporthales</taxon>
        <taxon>Magnaporthaceae</taxon>
        <taxon>Magnaporthiopsis</taxon>
    </lineage>
</organism>
<dbReference type="eggNOG" id="KOG3399">
    <property type="taxonomic scope" value="Eukaryota"/>
</dbReference>
<dbReference type="Proteomes" id="UP000011715">
    <property type="component" value="Unassembled WGS sequence"/>
</dbReference>
<evidence type="ECO:0000259" key="5">
    <source>
        <dbReference type="PROSITE" id="PS51792"/>
    </source>
</evidence>
<reference evidence="8" key="2">
    <citation type="submission" date="2010-05" db="EMBL/GenBank/DDBJ databases">
        <title>The genome sequence of Magnaporthe poae strain ATCC 64411.</title>
        <authorList>
            <person name="Ma L.-J."/>
            <person name="Dead R."/>
            <person name="Young S."/>
            <person name="Zeng Q."/>
            <person name="Koehrsen M."/>
            <person name="Alvarado L."/>
            <person name="Berlin A."/>
            <person name="Chapman S.B."/>
            <person name="Chen Z."/>
            <person name="Freedman E."/>
            <person name="Gellesch M."/>
            <person name="Goldberg J."/>
            <person name="Griggs A."/>
            <person name="Gujja S."/>
            <person name="Heilman E.R."/>
            <person name="Heiman D."/>
            <person name="Hepburn T."/>
            <person name="Howarth C."/>
            <person name="Jen D."/>
            <person name="Larson L."/>
            <person name="Mehta T."/>
            <person name="Neiman D."/>
            <person name="Pearson M."/>
            <person name="Roberts A."/>
            <person name="Saif S."/>
            <person name="Shea T."/>
            <person name="Shenoy N."/>
            <person name="Sisk P."/>
            <person name="Stolte C."/>
            <person name="Sykes S."/>
            <person name="Walk T."/>
            <person name="White J."/>
            <person name="Yandava C."/>
            <person name="Haas B."/>
            <person name="Nusbaum C."/>
            <person name="Birren B."/>
        </authorList>
    </citation>
    <scope>NUCLEOTIDE SEQUENCE [LARGE SCALE GENOMIC DNA]</scope>
    <source>
        <strain evidence="8">ATCC 64411 / 73-15</strain>
    </source>
</reference>
<keyword evidence="8" id="KW-1185">Reference proteome</keyword>
<feature type="domain" description="Yippee" evidence="5">
    <location>
        <begin position="65"/>
        <end position="158"/>
    </location>
</feature>
<feature type="compositionally biased region" description="Acidic residues" evidence="4">
    <location>
        <begin position="170"/>
        <end position="185"/>
    </location>
</feature>
<dbReference type="PANTHER" id="PTHR13848">
    <property type="entry name" value="PROTEIN YIPPEE-LIKE CG15309-RELATED"/>
    <property type="match status" value="1"/>
</dbReference>
<dbReference type="STRING" id="644358.A0A0C4E1H0"/>
<dbReference type="OrthoDB" id="6407410at2759"/>
<dbReference type="GO" id="GO:0046872">
    <property type="term" value="F:metal ion binding"/>
    <property type="evidence" value="ECO:0007669"/>
    <property type="project" value="UniProtKB-KW"/>
</dbReference>
<dbReference type="EMBL" id="GL876970">
    <property type="protein sequence ID" value="KLU87229.1"/>
    <property type="molecule type" value="Genomic_DNA"/>
</dbReference>
<evidence type="ECO:0000313" key="7">
    <source>
        <dbReference type="EnsemblFungi" id="MAPG_06231T0"/>
    </source>
</evidence>
<dbReference type="VEuPathDB" id="FungiDB:MAPG_06231"/>
<evidence type="ECO:0000256" key="4">
    <source>
        <dbReference type="SAM" id="MobiDB-lite"/>
    </source>
</evidence>
<dbReference type="EMBL" id="ADBL01001496">
    <property type="status" value="NOT_ANNOTATED_CDS"/>
    <property type="molecule type" value="Genomic_DNA"/>
</dbReference>
<reference evidence="6" key="1">
    <citation type="submission" date="2010-05" db="EMBL/GenBank/DDBJ databases">
        <title>The Genome Sequence of Magnaporthe poae strain ATCC 64411.</title>
        <authorList>
            <consortium name="The Broad Institute Genome Sequencing Platform"/>
            <consortium name="Broad Institute Genome Sequencing Center for Infectious Disease"/>
            <person name="Ma L.-J."/>
            <person name="Dead R."/>
            <person name="Young S."/>
            <person name="Zeng Q."/>
            <person name="Koehrsen M."/>
            <person name="Alvarado L."/>
            <person name="Berlin A."/>
            <person name="Chapman S.B."/>
            <person name="Chen Z."/>
            <person name="Freedman E."/>
            <person name="Gellesch M."/>
            <person name="Goldberg J."/>
            <person name="Griggs A."/>
            <person name="Gujja S."/>
            <person name="Heilman E.R."/>
            <person name="Heiman D."/>
            <person name="Hepburn T."/>
            <person name="Howarth C."/>
            <person name="Jen D."/>
            <person name="Larson L."/>
            <person name="Mehta T."/>
            <person name="Neiman D."/>
            <person name="Pearson M."/>
            <person name="Roberts A."/>
            <person name="Saif S."/>
            <person name="Shea T."/>
            <person name="Shenoy N."/>
            <person name="Sisk P."/>
            <person name="Stolte C."/>
            <person name="Sykes S."/>
            <person name="Walk T."/>
            <person name="White J."/>
            <person name="Yandava C."/>
            <person name="Haas B."/>
            <person name="Nusbaum C."/>
            <person name="Birren B."/>
        </authorList>
    </citation>
    <scope>NUCLEOTIDE SEQUENCE</scope>
    <source>
        <strain evidence="6">ATCC 64411</strain>
    </source>
</reference>
<keyword evidence="3" id="KW-0862">Zinc</keyword>
<feature type="compositionally biased region" description="Acidic residues" evidence="4">
    <location>
        <begin position="212"/>
        <end position="229"/>
    </location>
</feature>
<sequence>MESAYYVDTGLLSPDATGIQIMSIFGSSTLTSSSSSRSGAAAKASAAAAAAAAPPFPTFLLPALPLQLFRRRQNHQQQQSSFVAHRNNTTAGDGELVNIKIGRSENRQLVTGSHVVADISCRVCGTKVGWKYVDARESQQKYKVGKFILETARVVAWRGWEAGRLPTAAEDSDDDDDYDNDDDGEYAWSSADECGAQSSRPSTASGQKGEAEAEADDGEGPIVFDSDDDDECEDIFAGTWNAETVAKRRKMRRALVGRRV</sequence>
<evidence type="ECO:0000313" key="8">
    <source>
        <dbReference type="Proteomes" id="UP000011715"/>
    </source>
</evidence>
<proteinExistence type="inferred from homology"/>
<comment type="similarity">
    <text evidence="1">Belongs to the yippee family.</text>
</comment>
<dbReference type="InterPro" id="IPR039058">
    <property type="entry name" value="Yippee_fam"/>
</dbReference>
<dbReference type="EnsemblFungi" id="MAPG_06231T0">
    <property type="protein sequence ID" value="MAPG_06231T0"/>
    <property type="gene ID" value="MAPG_06231"/>
</dbReference>
<keyword evidence="2" id="KW-0479">Metal-binding</keyword>
<dbReference type="PROSITE" id="PS51792">
    <property type="entry name" value="YIPPEE"/>
    <property type="match status" value="1"/>
</dbReference>
<dbReference type="InterPro" id="IPR004910">
    <property type="entry name" value="Yippee/Mis18/Cereblon"/>
</dbReference>
<reference evidence="6" key="3">
    <citation type="submission" date="2011-03" db="EMBL/GenBank/DDBJ databases">
        <title>Annotation of Magnaporthe poae ATCC 64411.</title>
        <authorList>
            <person name="Ma L.-J."/>
            <person name="Dead R."/>
            <person name="Young S.K."/>
            <person name="Zeng Q."/>
            <person name="Gargeya S."/>
            <person name="Fitzgerald M."/>
            <person name="Haas B."/>
            <person name="Abouelleil A."/>
            <person name="Alvarado L."/>
            <person name="Arachchi H.M."/>
            <person name="Berlin A."/>
            <person name="Brown A."/>
            <person name="Chapman S.B."/>
            <person name="Chen Z."/>
            <person name="Dunbar C."/>
            <person name="Freedman E."/>
            <person name="Gearin G."/>
            <person name="Gellesch M."/>
            <person name="Goldberg J."/>
            <person name="Griggs A."/>
            <person name="Gujja S."/>
            <person name="Heiman D."/>
            <person name="Howarth C."/>
            <person name="Larson L."/>
            <person name="Lui A."/>
            <person name="MacDonald P.J.P."/>
            <person name="Mehta T."/>
            <person name="Montmayeur A."/>
            <person name="Murphy C."/>
            <person name="Neiman D."/>
            <person name="Pearson M."/>
            <person name="Priest M."/>
            <person name="Roberts A."/>
            <person name="Saif S."/>
            <person name="Shea T."/>
            <person name="Shenoy N."/>
            <person name="Sisk P."/>
            <person name="Stolte C."/>
            <person name="Sykes S."/>
            <person name="Yandava C."/>
            <person name="Wortman J."/>
            <person name="Nusbaum C."/>
            <person name="Birren B."/>
        </authorList>
    </citation>
    <scope>NUCLEOTIDE SEQUENCE</scope>
    <source>
        <strain evidence="6">ATCC 64411</strain>
    </source>
</reference>
<feature type="compositionally biased region" description="Polar residues" evidence="4">
    <location>
        <begin position="196"/>
        <end position="206"/>
    </location>
</feature>
<protein>
    <recommendedName>
        <fullName evidence="5">Yippee domain-containing protein</fullName>
    </recommendedName>
</protein>
<dbReference type="InterPro" id="IPR034751">
    <property type="entry name" value="Yippee"/>
</dbReference>
<name>A0A0C4E1H0_MAGP6</name>
<reference evidence="7" key="4">
    <citation type="journal article" date="2015" name="G3 (Bethesda)">
        <title>Genome sequences of three phytopathogenic species of the Magnaporthaceae family of fungi.</title>
        <authorList>
            <person name="Okagaki L.H."/>
            <person name="Nunes C.C."/>
            <person name="Sailsbery J."/>
            <person name="Clay B."/>
            <person name="Brown D."/>
            <person name="John T."/>
            <person name="Oh Y."/>
            <person name="Young N."/>
            <person name="Fitzgerald M."/>
            <person name="Haas B.J."/>
            <person name="Zeng Q."/>
            <person name="Young S."/>
            <person name="Adiconis X."/>
            <person name="Fan L."/>
            <person name="Levin J.Z."/>
            <person name="Mitchell T.K."/>
            <person name="Okubara P.A."/>
            <person name="Farman M.L."/>
            <person name="Kohn L.M."/>
            <person name="Birren B."/>
            <person name="Ma L.-J."/>
            <person name="Dean R.A."/>
        </authorList>
    </citation>
    <scope>NUCLEOTIDE SEQUENCE</scope>
    <source>
        <strain evidence="7">ATCC 64411 / 73-15</strain>
    </source>
</reference>
<reference evidence="7" key="5">
    <citation type="submission" date="2015-06" db="UniProtKB">
        <authorList>
            <consortium name="EnsemblFungi"/>
        </authorList>
    </citation>
    <scope>IDENTIFICATION</scope>
    <source>
        <strain evidence="7">ATCC 64411</strain>
    </source>
</reference>
<evidence type="ECO:0000313" key="6">
    <source>
        <dbReference type="EMBL" id="KLU87229.1"/>
    </source>
</evidence>